<keyword evidence="2" id="KW-0560">Oxidoreductase</keyword>
<comment type="caution">
    <text evidence="4">The sequence shown here is derived from an EMBL/GenBank/DDBJ whole genome shotgun (WGS) entry which is preliminary data.</text>
</comment>
<keyword evidence="5" id="KW-1185">Reference proteome</keyword>
<dbReference type="GO" id="GO:0016491">
    <property type="term" value="F:oxidoreductase activity"/>
    <property type="evidence" value="ECO:0007669"/>
    <property type="project" value="UniProtKB-KW"/>
</dbReference>
<evidence type="ECO:0000256" key="1">
    <source>
        <dbReference type="ARBA" id="ARBA00006484"/>
    </source>
</evidence>
<dbReference type="InterPro" id="IPR036291">
    <property type="entry name" value="NAD(P)-bd_dom_sf"/>
</dbReference>
<gene>
    <name evidence="4" type="ORF">G3576_29595</name>
</gene>
<protein>
    <submittedName>
        <fullName evidence="4">SDR family oxidoreductase</fullName>
    </submittedName>
</protein>
<comment type="similarity">
    <text evidence="1 3">Belongs to the short-chain dehydrogenases/reductases (SDR) family.</text>
</comment>
<evidence type="ECO:0000313" key="5">
    <source>
        <dbReference type="Proteomes" id="UP000475385"/>
    </source>
</evidence>
<dbReference type="Pfam" id="PF00106">
    <property type="entry name" value="adh_short"/>
    <property type="match status" value="1"/>
</dbReference>
<dbReference type="PRINTS" id="PR00080">
    <property type="entry name" value="SDRFAMILY"/>
</dbReference>
<dbReference type="Gene3D" id="3.40.50.720">
    <property type="entry name" value="NAD(P)-binding Rossmann-like Domain"/>
    <property type="match status" value="1"/>
</dbReference>
<dbReference type="CDD" id="cd05233">
    <property type="entry name" value="SDR_c"/>
    <property type="match status" value="1"/>
</dbReference>
<dbReference type="GO" id="GO:0016020">
    <property type="term" value="C:membrane"/>
    <property type="evidence" value="ECO:0007669"/>
    <property type="project" value="TreeGrafter"/>
</dbReference>
<evidence type="ECO:0000256" key="3">
    <source>
        <dbReference type="RuleBase" id="RU000363"/>
    </source>
</evidence>
<dbReference type="AlphaFoldDB" id="A0A6M1LUQ8"/>
<sequence length="267" mass="27909">MDHQEKRGTALITGASSGIGATYAALLARRGHDLLLVARDAGRLRALADRLRAEAGVMVDVLVADLTEAEGLAAVEHRVQSDSAIRMLVNNAGLGPTGPALASDLRQLDRMLALNVAALHRLALAAAQAFIGRGGGTLVNIASVVALNPGVFPPTYVASKAFVLALTESLAGETAGRGLRLQAVMPGLTRTEIFERAGHDANRLDPEMVMEAEEMVSAALVGLDQGELVTIPSLPDAGLWAALVAARQAMAPDLSRRHPAARYRLPA</sequence>
<name>A0A6M1LUQ8_9PROT</name>
<dbReference type="PANTHER" id="PTHR44196:SF2">
    <property type="entry name" value="SHORT-CHAIN DEHYDROGENASE-RELATED"/>
    <property type="match status" value="1"/>
</dbReference>
<evidence type="ECO:0000256" key="2">
    <source>
        <dbReference type="ARBA" id="ARBA00023002"/>
    </source>
</evidence>
<dbReference type="PANTHER" id="PTHR44196">
    <property type="entry name" value="DEHYDROGENASE/REDUCTASE SDR FAMILY MEMBER 7B"/>
    <property type="match status" value="1"/>
</dbReference>
<dbReference type="EMBL" id="JAAIKB010000026">
    <property type="protein sequence ID" value="NGM24181.1"/>
    <property type="molecule type" value="Genomic_DNA"/>
</dbReference>
<reference evidence="4 5" key="2">
    <citation type="submission" date="2020-03" db="EMBL/GenBank/DDBJ databases">
        <title>Roseomonas stagni sp. nov., isolated from pond water in Japan.</title>
        <authorList>
            <person name="Furuhata K."/>
            <person name="Miyamoto H."/>
            <person name="Goto K."/>
        </authorList>
    </citation>
    <scope>NUCLEOTIDE SEQUENCE [LARGE SCALE GENOMIC DNA]</scope>
    <source>
        <strain evidence="4 5">PeD5</strain>
    </source>
</reference>
<dbReference type="PRINTS" id="PR00081">
    <property type="entry name" value="GDHRDH"/>
</dbReference>
<accession>A0A6M1LUQ8</accession>
<reference evidence="4 5" key="1">
    <citation type="submission" date="2020-02" db="EMBL/GenBank/DDBJ databases">
        <authorList>
            <person name="Kim H.M."/>
            <person name="Jeon C.O."/>
        </authorList>
    </citation>
    <scope>NUCLEOTIDE SEQUENCE [LARGE SCALE GENOMIC DNA]</scope>
    <source>
        <strain evidence="4 5">PeD5</strain>
    </source>
</reference>
<evidence type="ECO:0000313" key="4">
    <source>
        <dbReference type="EMBL" id="NGM24181.1"/>
    </source>
</evidence>
<dbReference type="SUPFAM" id="SSF51735">
    <property type="entry name" value="NAD(P)-binding Rossmann-fold domains"/>
    <property type="match status" value="1"/>
</dbReference>
<dbReference type="InterPro" id="IPR002347">
    <property type="entry name" value="SDR_fam"/>
</dbReference>
<dbReference type="Proteomes" id="UP000475385">
    <property type="component" value="Unassembled WGS sequence"/>
</dbReference>
<organism evidence="4 5">
    <name type="scientific">Falsiroseomonas algicola</name>
    <dbReference type="NCBI Taxonomy" id="2716930"/>
    <lineage>
        <taxon>Bacteria</taxon>
        <taxon>Pseudomonadati</taxon>
        <taxon>Pseudomonadota</taxon>
        <taxon>Alphaproteobacteria</taxon>
        <taxon>Acetobacterales</taxon>
        <taxon>Roseomonadaceae</taxon>
        <taxon>Falsiroseomonas</taxon>
    </lineage>
</organism>
<dbReference type="PIRSF" id="PIRSF000126">
    <property type="entry name" value="11-beta-HSD1"/>
    <property type="match status" value="1"/>
</dbReference>
<proteinExistence type="inferred from homology"/>